<evidence type="ECO:0000313" key="2">
    <source>
        <dbReference type="EMBL" id="MBT0964233.1"/>
    </source>
</evidence>
<keyword evidence="1" id="KW-0472">Membrane</keyword>
<dbReference type="EMBL" id="JAEKFT010000081">
    <property type="protein sequence ID" value="MBT0964233.1"/>
    <property type="molecule type" value="Genomic_DNA"/>
</dbReference>
<keyword evidence="1" id="KW-1133">Transmembrane helix</keyword>
<dbReference type="Pfam" id="PF07332">
    <property type="entry name" value="Phage_holin_3_6"/>
    <property type="match status" value="1"/>
</dbReference>
<gene>
    <name evidence="2" type="ORF">I8J34_23930</name>
</gene>
<comment type="caution">
    <text evidence="2">The sequence shown here is derived from an EMBL/GenBank/DDBJ whole genome shotgun (WGS) entry which is preliminary data.</text>
</comment>
<name>A0A944DJS7_DENI1</name>
<evidence type="ECO:0000256" key="1">
    <source>
        <dbReference type="SAM" id="Phobius"/>
    </source>
</evidence>
<feature type="transmembrane region" description="Helical" evidence="1">
    <location>
        <begin position="87"/>
        <end position="107"/>
    </location>
</feature>
<dbReference type="Proteomes" id="UP000694660">
    <property type="component" value="Unassembled WGS sequence"/>
</dbReference>
<keyword evidence="3" id="KW-1185">Reference proteome</keyword>
<sequence length="136" mass="15279">MADSDSNSESTTPRSPGLLASLQRLLASAAEVLRTRMEILSTELEEEGVRIRELLLLQQVAVFFLGLGVLLATLFVLMVFWDDHRLAALGVFAALYLSAGVGTAWFLRRKLKHHPRLFDTSLSELRKDRERLSPRS</sequence>
<keyword evidence="1" id="KW-0812">Transmembrane</keyword>
<protein>
    <submittedName>
        <fullName evidence="2">Phage holin family protein</fullName>
    </submittedName>
</protein>
<dbReference type="AlphaFoldDB" id="A0A944DJS7"/>
<dbReference type="InterPro" id="IPR009937">
    <property type="entry name" value="Phage_holin_3_6"/>
</dbReference>
<proteinExistence type="predicted"/>
<feature type="transmembrane region" description="Helical" evidence="1">
    <location>
        <begin position="60"/>
        <end position="81"/>
    </location>
</feature>
<dbReference type="RefSeq" id="WP_214364144.1">
    <property type="nucleotide sequence ID" value="NZ_JAEKFT010000081.1"/>
</dbReference>
<evidence type="ECO:0000313" key="3">
    <source>
        <dbReference type="Proteomes" id="UP000694660"/>
    </source>
</evidence>
<reference evidence="3" key="1">
    <citation type="journal article" date="2022" name="ISME J.">
        <title>Genetic and phylogenetic analysis of dissimilatory iodate-reducing bacteria identifies potential niches across the world's oceans.</title>
        <authorList>
            <person name="Reyes-Umana V."/>
            <person name="Henning Z."/>
            <person name="Lee K."/>
            <person name="Barnum T.P."/>
            <person name="Coates J.D."/>
        </authorList>
    </citation>
    <scope>NUCLEOTIDE SEQUENCE [LARGE SCALE GENOMIC DNA]</scope>
    <source>
        <strain evidence="3">IR12</strain>
    </source>
</reference>
<organism evidence="2 3">
    <name type="scientific">Denitromonas iodatirespirans</name>
    <dbReference type="NCBI Taxonomy" id="2795389"/>
    <lineage>
        <taxon>Bacteria</taxon>
        <taxon>Pseudomonadati</taxon>
        <taxon>Pseudomonadota</taxon>
        <taxon>Betaproteobacteria</taxon>
        <taxon>Rhodocyclales</taxon>
        <taxon>Zoogloeaceae</taxon>
        <taxon>Denitromonas</taxon>
    </lineage>
</organism>
<accession>A0A944DJS7</accession>